<feature type="transmembrane region" description="Helical" evidence="2">
    <location>
        <begin position="374"/>
        <end position="391"/>
    </location>
</feature>
<name>A0ABQ9IEH8_9NEOP</name>
<proteinExistence type="predicted"/>
<feature type="region of interest" description="Disordered" evidence="1">
    <location>
        <begin position="1"/>
        <end position="24"/>
    </location>
</feature>
<evidence type="ECO:0000256" key="2">
    <source>
        <dbReference type="SAM" id="Phobius"/>
    </source>
</evidence>
<feature type="region of interest" description="Disordered" evidence="1">
    <location>
        <begin position="77"/>
        <end position="118"/>
    </location>
</feature>
<accession>A0ABQ9IEH8</accession>
<feature type="transmembrane region" description="Helical" evidence="2">
    <location>
        <begin position="234"/>
        <end position="252"/>
    </location>
</feature>
<evidence type="ECO:0000313" key="4">
    <source>
        <dbReference type="Proteomes" id="UP001159363"/>
    </source>
</evidence>
<dbReference type="EMBL" id="JARBHB010000002">
    <property type="protein sequence ID" value="KAJ8894625.1"/>
    <property type="molecule type" value="Genomic_DNA"/>
</dbReference>
<keyword evidence="2" id="KW-0812">Transmembrane</keyword>
<feature type="compositionally biased region" description="Polar residues" evidence="1">
    <location>
        <begin position="95"/>
        <end position="106"/>
    </location>
</feature>
<feature type="transmembrane region" description="Helical" evidence="2">
    <location>
        <begin position="334"/>
        <end position="354"/>
    </location>
</feature>
<comment type="caution">
    <text evidence="3">The sequence shown here is derived from an EMBL/GenBank/DDBJ whole genome shotgun (WGS) entry which is preliminary data.</text>
</comment>
<organism evidence="3 4">
    <name type="scientific">Dryococelus australis</name>
    <dbReference type="NCBI Taxonomy" id="614101"/>
    <lineage>
        <taxon>Eukaryota</taxon>
        <taxon>Metazoa</taxon>
        <taxon>Ecdysozoa</taxon>
        <taxon>Arthropoda</taxon>
        <taxon>Hexapoda</taxon>
        <taxon>Insecta</taxon>
        <taxon>Pterygota</taxon>
        <taxon>Neoptera</taxon>
        <taxon>Polyneoptera</taxon>
        <taxon>Phasmatodea</taxon>
        <taxon>Verophasmatodea</taxon>
        <taxon>Anareolatae</taxon>
        <taxon>Phasmatidae</taxon>
        <taxon>Eurycanthinae</taxon>
        <taxon>Dryococelus</taxon>
    </lineage>
</organism>
<keyword evidence="2" id="KW-1133">Transmembrane helix</keyword>
<protein>
    <submittedName>
        <fullName evidence="3">Uncharacterized protein</fullName>
    </submittedName>
</protein>
<dbReference type="Proteomes" id="UP001159363">
    <property type="component" value="Chromosome 2"/>
</dbReference>
<evidence type="ECO:0000256" key="1">
    <source>
        <dbReference type="SAM" id="MobiDB-lite"/>
    </source>
</evidence>
<feature type="compositionally biased region" description="Basic and acidic residues" evidence="1">
    <location>
        <begin position="548"/>
        <end position="567"/>
    </location>
</feature>
<keyword evidence="4" id="KW-1185">Reference proteome</keyword>
<sequence>MSPADSAGRSCNGTNESTCSRENETGIENCQRNDLVCRLEAAYRLPQNSALKQQPIRNVRDRFGRLLTVRFRDPMRVKRSEHAASPECKVGRNGISPSRPANQRHLTTPGIKAGSPRWDECSSRHTTAAPLRPSSLQHVADRLAHFQCTRIIVHPTNVTVRRNILGAELKHGLTIVGIDLDWTLRWCSLLTCVCCLKLTIIRDYFTVIMQPLFAFSALCTDKLCICSTLRMSTLVAHTALPLFFTVLILRVPRVADKLCICSTLRMSTLVAHTALPLFFTVLILRLSRVADKLCICSTLRMSTLVAHTALPLFFTVLILRVSRVADKLCICSTLRMSTLVAHTALPLFFTVLILRLSRVADKLCICSTLRMSTLVAHTALPLFFTVLILRVSRVADKLVPRVADKLCICCTLRMSTLVAHTALPLFFTVLILRVPRFADKLCICSTLRMSTLVAHTALPLFFTVLILRVSRVADNALGVFFVIRFHNGNDVWQSEIGIIYAQETKRALEVTGYLLALVDIKMCLPHYCNRAMTHDTFSSGERWSKLEMEQRRECESGDKRDHLEESRLPTPTFAELPSSRSQTIAASTFPALATVAYFLRARDFGHFHSMLSISRIRGDVVVRLLASHLGEPGSSHTWVFSGSLPPLHSSTSPYSPNFTLMGSQHFAVKSRPNLFTHSLAIHDSGSKWHTLVIAYDDARS</sequence>
<reference evidence="3 4" key="1">
    <citation type="submission" date="2023-02" db="EMBL/GenBank/DDBJ databases">
        <title>LHISI_Scaffold_Assembly.</title>
        <authorList>
            <person name="Stuart O.P."/>
            <person name="Cleave R."/>
            <person name="Magrath M.J.L."/>
            <person name="Mikheyev A.S."/>
        </authorList>
    </citation>
    <scope>NUCLEOTIDE SEQUENCE [LARGE SCALE GENOMIC DNA]</scope>
    <source>
        <strain evidence="3">Daus_M_001</strain>
        <tissue evidence="3">Leg muscle</tissue>
    </source>
</reference>
<feature type="transmembrane region" description="Helical" evidence="2">
    <location>
        <begin position="452"/>
        <end position="470"/>
    </location>
</feature>
<feature type="transmembrane region" description="Helical" evidence="2">
    <location>
        <begin position="412"/>
        <end position="432"/>
    </location>
</feature>
<gene>
    <name evidence="3" type="ORF">PR048_007289</name>
</gene>
<evidence type="ECO:0000313" key="3">
    <source>
        <dbReference type="EMBL" id="KAJ8894625.1"/>
    </source>
</evidence>
<keyword evidence="2" id="KW-0472">Membrane</keyword>
<feature type="transmembrane region" description="Helical" evidence="2">
    <location>
        <begin position="304"/>
        <end position="322"/>
    </location>
</feature>
<feature type="compositionally biased region" description="Polar residues" evidence="1">
    <location>
        <begin position="9"/>
        <end position="18"/>
    </location>
</feature>
<feature type="transmembrane region" description="Helical" evidence="2">
    <location>
        <begin position="264"/>
        <end position="284"/>
    </location>
</feature>
<feature type="region of interest" description="Disordered" evidence="1">
    <location>
        <begin position="548"/>
        <end position="568"/>
    </location>
</feature>